<feature type="region of interest" description="Disordered" evidence="1">
    <location>
        <begin position="1"/>
        <end position="113"/>
    </location>
</feature>
<dbReference type="AlphaFoldDB" id="A0AAW1SYK7"/>
<feature type="compositionally biased region" description="Polar residues" evidence="1">
    <location>
        <begin position="163"/>
        <end position="179"/>
    </location>
</feature>
<dbReference type="Proteomes" id="UP001485043">
    <property type="component" value="Unassembled WGS sequence"/>
</dbReference>
<evidence type="ECO:0000313" key="3">
    <source>
        <dbReference type="Proteomes" id="UP001485043"/>
    </source>
</evidence>
<keyword evidence="3" id="KW-1185">Reference proteome</keyword>
<reference evidence="2 3" key="1">
    <citation type="journal article" date="2024" name="Nat. Commun.">
        <title>Phylogenomics reveals the evolutionary origins of lichenization in chlorophyte algae.</title>
        <authorList>
            <person name="Puginier C."/>
            <person name="Libourel C."/>
            <person name="Otte J."/>
            <person name="Skaloud P."/>
            <person name="Haon M."/>
            <person name="Grisel S."/>
            <person name="Petersen M."/>
            <person name="Berrin J.G."/>
            <person name="Delaux P.M."/>
            <person name="Dal Grande F."/>
            <person name="Keller J."/>
        </authorList>
    </citation>
    <scope>NUCLEOTIDE SEQUENCE [LARGE SCALE GENOMIC DNA]</scope>
    <source>
        <strain evidence="2 3">SAG 2523</strain>
    </source>
</reference>
<feature type="region of interest" description="Disordered" evidence="1">
    <location>
        <begin position="265"/>
        <end position="298"/>
    </location>
</feature>
<evidence type="ECO:0000256" key="1">
    <source>
        <dbReference type="SAM" id="MobiDB-lite"/>
    </source>
</evidence>
<feature type="compositionally biased region" description="Low complexity" evidence="1">
    <location>
        <begin position="91"/>
        <end position="104"/>
    </location>
</feature>
<comment type="caution">
    <text evidence="2">The sequence shown here is derived from an EMBL/GenBank/DDBJ whole genome shotgun (WGS) entry which is preliminary data.</text>
</comment>
<sequence>MNKDSKDPELLPLEGGPAKRARLDDSVDTTRLGQDHRRSLKGQETGLVEAIFGADTEGATGERRPDDLPQNAPLDPDADLKEADQANYGPADAQGAAAAKQATADEQDAADVSVMEARRKGADADAVMDAMERAEEAFNARAAIEGDASASGPFAGVPDGRPSASNGPISAGSNPSSSPEMKRGSPAGINEAFRESVRGKLRDSLQKSIPLAAELHRVGLEAASSRIEQACLDQGTSRTVYVSRVSNARRMAASVPTIDELVRLAKGEPRGPASEAAPADHNVTHSTTGTQGISLKTG</sequence>
<proteinExistence type="predicted"/>
<gene>
    <name evidence="2" type="ORF">WJX84_011691</name>
</gene>
<organism evidence="2 3">
    <name type="scientific">Apatococcus fuscideae</name>
    <dbReference type="NCBI Taxonomy" id="2026836"/>
    <lineage>
        <taxon>Eukaryota</taxon>
        <taxon>Viridiplantae</taxon>
        <taxon>Chlorophyta</taxon>
        <taxon>core chlorophytes</taxon>
        <taxon>Trebouxiophyceae</taxon>
        <taxon>Chlorellales</taxon>
        <taxon>Chlorellaceae</taxon>
        <taxon>Apatococcus</taxon>
    </lineage>
</organism>
<dbReference type="EMBL" id="JALJOV010000763">
    <property type="protein sequence ID" value="KAK9861418.1"/>
    <property type="molecule type" value="Genomic_DNA"/>
</dbReference>
<evidence type="ECO:0000313" key="2">
    <source>
        <dbReference type="EMBL" id="KAK9861418.1"/>
    </source>
</evidence>
<name>A0AAW1SYK7_9CHLO</name>
<feature type="compositionally biased region" description="Polar residues" evidence="1">
    <location>
        <begin position="284"/>
        <end position="298"/>
    </location>
</feature>
<feature type="region of interest" description="Disordered" evidence="1">
    <location>
        <begin position="148"/>
        <end position="192"/>
    </location>
</feature>
<accession>A0AAW1SYK7</accession>
<protein>
    <submittedName>
        <fullName evidence="2">Uncharacterized protein</fullName>
    </submittedName>
</protein>